<keyword evidence="4" id="KW-1185">Reference proteome</keyword>
<comment type="caution">
    <text evidence="3">The sequence shown here is derived from an EMBL/GenBank/DDBJ whole genome shotgun (WGS) entry which is preliminary data.</text>
</comment>
<feature type="region of interest" description="Disordered" evidence="1">
    <location>
        <begin position="1"/>
        <end position="68"/>
    </location>
</feature>
<evidence type="ECO:0000313" key="4">
    <source>
        <dbReference type="Proteomes" id="UP001479436"/>
    </source>
</evidence>
<dbReference type="EMBL" id="JASJQH010000014">
    <property type="protein sequence ID" value="KAK9768542.1"/>
    <property type="molecule type" value="Genomic_DNA"/>
</dbReference>
<proteinExistence type="predicted"/>
<feature type="domain" description="THO1-MOS11 C-terminal" evidence="2">
    <location>
        <begin position="156"/>
        <end position="187"/>
    </location>
</feature>
<feature type="compositionally biased region" description="Basic and acidic residues" evidence="1">
    <location>
        <begin position="193"/>
        <end position="205"/>
    </location>
</feature>
<organism evidence="3 4">
    <name type="scientific">Basidiobolus ranarum</name>
    <dbReference type="NCBI Taxonomy" id="34480"/>
    <lineage>
        <taxon>Eukaryota</taxon>
        <taxon>Fungi</taxon>
        <taxon>Fungi incertae sedis</taxon>
        <taxon>Zoopagomycota</taxon>
        <taxon>Entomophthoromycotina</taxon>
        <taxon>Basidiobolomycetes</taxon>
        <taxon>Basidiobolales</taxon>
        <taxon>Basidiobolaceae</taxon>
        <taxon>Basidiobolus</taxon>
    </lineage>
</organism>
<evidence type="ECO:0000313" key="3">
    <source>
        <dbReference type="EMBL" id="KAK9768542.1"/>
    </source>
</evidence>
<gene>
    <name evidence="3" type="ORF">K7432_000753</name>
</gene>
<feature type="compositionally biased region" description="Polar residues" evidence="1">
    <location>
        <begin position="224"/>
        <end position="246"/>
    </location>
</feature>
<feature type="compositionally biased region" description="Basic residues" evidence="1">
    <location>
        <begin position="312"/>
        <end position="321"/>
    </location>
</feature>
<accession>A0ABR2X437</accession>
<feature type="compositionally biased region" description="Polar residues" evidence="1">
    <location>
        <begin position="276"/>
        <end position="298"/>
    </location>
</feature>
<reference evidence="3 4" key="1">
    <citation type="submission" date="2023-04" db="EMBL/GenBank/DDBJ databases">
        <title>Genome of Basidiobolus ranarum AG-B5.</title>
        <authorList>
            <person name="Stajich J.E."/>
            <person name="Carter-House D."/>
            <person name="Gryganskyi A."/>
        </authorList>
    </citation>
    <scope>NUCLEOTIDE SEQUENCE [LARGE SCALE GENOMIC DNA]</scope>
    <source>
        <strain evidence="3 4">AG-B5</strain>
    </source>
</reference>
<dbReference type="InterPro" id="IPR040746">
    <property type="entry name" value="THO1_MOS11_C"/>
</dbReference>
<feature type="region of interest" description="Disordered" evidence="1">
    <location>
        <begin position="191"/>
        <end position="321"/>
    </location>
</feature>
<dbReference type="Proteomes" id="UP001479436">
    <property type="component" value="Unassembled WGS sequence"/>
</dbReference>
<sequence length="321" mass="35500">MSTIDEEFANLAPPENFDWDEAALGNDVDLPPELRPSSPFNELETLPPLIPSDEEEAEVEIHSTKELSETSISLEDTKLEETVKVEASVTNIVCNSLEAEKEKKKQRALRFGIPLSDTDKVVQRAKPVRDPVAQVSSELKVTESSTLKIAPPSDKTEEIERAIKRAERFGLSLTEEQKVAKRALRFGLPVPDEVIKKNPVGDKQKIKQVNPQKSKRVIQDKRSNSNTKGQKANPASVNNKLNSKKSLATKPKQNGVKKSPSPQKAKVPVKLDSVTPKKQAQTRFVSTDSKQKVGQPSQAKKRPGRFNGNGNNKKKTKTKSA</sequence>
<dbReference type="Pfam" id="PF18592">
    <property type="entry name" value="Tho1_MOS11_C"/>
    <property type="match status" value="1"/>
</dbReference>
<evidence type="ECO:0000256" key="1">
    <source>
        <dbReference type="SAM" id="MobiDB-lite"/>
    </source>
</evidence>
<protein>
    <recommendedName>
        <fullName evidence="2">THO1-MOS11 C-terminal domain-containing protein</fullName>
    </recommendedName>
</protein>
<name>A0ABR2X437_9FUNG</name>
<feature type="compositionally biased region" description="Basic and acidic residues" evidence="1">
    <location>
        <begin position="59"/>
        <end position="68"/>
    </location>
</feature>
<evidence type="ECO:0000259" key="2">
    <source>
        <dbReference type="Pfam" id="PF18592"/>
    </source>
</evidence>